<dbReference type="PANTHER" id="PTHR38454">
    <property type="entry name" value="INTEGRAL MEMBRANE PROTEIN-RELATED"/>
    <property type="match status" value="1"/>
</dbReference>
<gene>
    <name evidence="3" type="ORF">Pan216_41430</name>
</gene>
<name>A0A518B8F6_9BACT</name>
<organism evidence="3 4">
    <name type="scientific">Kolteria novifilia</name>
    <dbReference type="NCBI Taxonomy" id="2527975"/>
    <lineage>
        <taxon>Bacteria</taxon>
        <taxon>Pseudomonadati</taxon>
        <taxon>Planctomycetota</taxon>
        <taxon>Planctomycetia</taxon>
        <taxon>Kolteriales</taxon>
        <taxon>Kolteriaceae</taxon>
        <taxon>Kolteria</taxon>
    </lineage>
</organism>
<feature type="transmembrane region" description="Helical" evidence="2">
    <location>
        <begin position="388"/>
        <end position="407"/>
    </location>
</feature>
<proteinExistence type="predicted"/>
<dbReference type="KEGG" id="knv:Pan216_41430"/>
<accession>A0A518B8F6</accession>
<feature type="transmembrane region" description="Helical" evidence="2">
    <location>
        <begin position="124"/>
        <end position="144"/>
    </location>
</feature>
<dbReference type="PANTHER" id="PTHR38454:SF1">
    <property type="entry name" value="INTEGRAL MEMBRANE PROTEIN"/>
    <property type="match status" value="1"/>
</dbReference>
<dbReference type="EMBL" id="CP036279">
    <property type="protein sequence ID" value="QDU63265.1"/>
    <property type="molecule type" value="Genomic_DNA"/>
</dbReference>
<keyword evidence="2" id="KW-1133">Transmembrane helix</keyword>
<feature type="transmembrane region" description="Helical" evidence="2">
    <location>
        <begin position="151"/>
        <end position="169"/>
    </location>
</feature>
<dbReference type="AlphaFoldDB" id="A0A518B8F6"/>
<keyword evidence="2" id="KW-0472">Membrane</keyword>
<feature type="transmembrane region" description="Helical" evidence="2">
    <location>
        <begin position="323"/>
        <end position="341"/>
    </location>
</feature>
<feature type="region of interest" description="Disordered" evidence="1">
    <location>
        <begin position="1"/>
        <end position="22"/>
    </location>
</feature>
<dbReference type="InterPro" id="IPR018580">
    <property type="entry name" value="Uncharacterised_YfhO"/>
</dbReference>
<evidence type="ECO:0000256" key="2">
    <source>
        <dbReference type="SAM" id="Phobius"/>
    </source>
</evidence>
<dbReference type="Proteomes" id="UP000317093">
    <property type="component" value="Chromosome"/>
</dbReference>
<feature type="compositionally biased region" description="Low complexity" evidence="1">
    <location>
        <begin position="1"/>
        <end position="18"/>
    </location>
</feature>
<feature type="transmembrane region" description="Helical" evidence="2">
    <location>
        <begin position="31"/>
        <end position="49"/>
    </location>
</feature>
<evidence type="ECO:0000313" key="3">
    <source>
        <dbReference type="EMBL" id="QDU63265.1"/>
    </source>
</evidence>
<feature type="transmembrane region" description="Helical" evidence="2">
    <location>
        <begin position="441"/>
        <end position="458"/>
    </location>
</feature>
<keyword evidence="4" id="KW-1185">Reference proteome</keyword>
<feature type="transmembrane region" description="Helical" evidence="2">
    <location>
        <begin position="228"/>
        <end position="247"/>
    </location>
</feature>
<feature type="transmembrane region" description="Helical" evidence="2">
    <location>
        <begin position="419"/>
        <end position="435"/>
    </location>
</feature>
<keyword evidence="2" id="KW-0812">Transmembrane</keyword>
<protein>
    <submittedName>
        <fullName evidence="3">Bacterial membrane protein YfhO</fullName>
    </submittedName>
</protein>
<feature type="transmembrane region" description="Helical" evidence="2">
    <location>
        <begin position="754"/>
        <end position="775"/>
    </location>
</feature>
<evidence type="ECO:0000256" key="1">
    <source>
        <dbReference type="SAM" id="MobiDB-lite"/>
    </source>
</evidence>
<feature type="transmembrane region" description="Helical" evidence="2">
    <location>
        <begin position="259"/>
        <end position="278"/>
    </location>
</feature>
<reference evidence="3 4" key="1">
    <citation type="submission" date="2019-02" db="EMBL/GenBank/DDBJ databases">
        <title>Deep-cultivation of Planctomycetes and their phenomic and genomic characterization uncovers novel biology.</title>
        <authorList>
            <person name="Wiegand S."/>
            <person name="Jogler M."/>
            <person name="Boedeker C."/>
            <person name="Pinto D."/>
            <person name="Vollmers J."/>
            <person name="Rivas-Marin E."/>
            <person name="Kohn T."/>
            <person name="Peeters S.H."/>
            <person name="Heuer A."/>
            <person name="Rast P."/>
            <person name="Oberbeckmann S."/>
            <person name="Bunk B."/>
            <person name="Jeske O."/>
            <person name="Meyerdierks A."/>
            <person name="Storesund J.E."/>
            <person name="Kallscheuer N."/>
            <person name="Luecker S."/>
            <person name="Lage O.M."/>
            <person name="Pohl T."/>
            <person name="Merkel B.J."/>
            <person name="Hornburger P."/>
            <person name="Mueller R.-W."/>
            <person name="Bruemmer F."/>
            <person name="Labrenz M."/>
            <person name="Spormann A.M."/>
            <person name="Op den Camp H."/>
            <person name="Overmann J."/>
            <person name="Amann R."/>
            <person name="Jetten M.S.M."/>
            <person name="Mascher T."/>
            <person name="Medema M.H."/>
            <person name="Devos D.P."/>
            <person name="Kaster A.-K."/>
            <person name="Ovreas L."/>
            <person name="Rohde M."/>
            <person name="Galperin M.Y."/>
            <person name="Jogler C."/>
        </authorList>
    </citation>
    <scope>NUCLEOTIDE SEQUENCE [LARGE SCALE GENOMIC DNA]</scope>
    <source>
        <strain evidence="3 4">Pan216</strain>
    </source>
</reference>
<sequence length="798" mass="89651">MNARSEAAPSARAAGRPSTGSDARTSWMIEACLYLAVVVVVGIVFWPIVTQPSEALYSPYSDILSQHLPFRHLLSASVREHQRLPLWNPTSFGGMPLVGDPQAGLFYPPNWLHALLPPEHGASLFGPIMMLHLVIGGWGMLFWLKGHQIPRFARLAGALAFVFCGKWFYHVVVPGHVIFLPFVWVPWQCGLIDHVCCRPSGWPTRRWSALLAIATGMVLLGAHPQILFYSQLIVATYSLLALSRLWGSWEELRRSFGHLVLAAALGLLLGAVQIIPALDLVVSNAAVRSGGLPYDYAARRSAHFEDAQNLVLPSKTRKTWEESVYLGVVALSLAPFGILWPRRRRNSIFFLCWLLFGFWYALGSNGGLHHFLYAYAPGFKLFRIPTRMVLVLGIPLGYLAATGFAALTADSSYRWTKRILAWLLLGLGVWVYNLAPTKESTIALALLALPTCITLPWPSRARLVIECILLAAMVSDVTRYTLPMVDSRPLEEILGENPVVNRLEVPLGEQRVLPMNSEQKGRFTSLPITYSSPAGIESIVGFNPLIPRGTFDFVNRGLYRNDERWSYGTGLGMVELNDRRFLDLFNVRYIVSNQPLDIPGLTLRDEWDDLEIYHFSFRTKGKSLMPKTYLYENTEALPRAYLVREAMVAEDPIEALRTIDPRQTVVVDEGTETDSFAGDFQEVPLEHHRDEILLDVDAGTGGYLVINEIWYPGWQAYDSGEVIPIERGNGIFQMLRLGPGEHKIRLRYRPTSYLLGRWLTLVALLVTLSLLLWPVRGDVTIEEPSQSGRWNRLKDKQP</sequence>
<feature type="transmembrane region" description="Helical" evidence="2">
    <location>
        <begin position="348"/>
        <end position="368"/>
    </location>
</feature>
<evidence type="ECO:0000313" key="4">
    <source>
        <dbReference type="Proteomes" id="UP000317093"/>
    </source>
</evidence>